<evidence type="ECO:0000256" key="1">
    <source>
        <dbReference type="SAM" id="MobiDB-lite"/>
    </source>
</evidence>
<dbReference type="PANTHER" id="PTHR33095:SF127">
    <property type="entry name" value="OS05G0578100 PROTEIN"/>
    <property type="match status" value="1"/>
</dbReference>
<dbReference type="OrthoDB" id="666789at2759"/>
<accession>A0A843XCF6</accession>
<sequence length="308" mass="33848">MVQPPPLDRELLASTPSFRKSPDEWPGLEEITGRVDSLALDEPVVEVGDDDGSEEFEFAVFSRGSSFEGLEPISADEIFSNGRILPIYPLFNRALLTGEVLSEGKSHEEERDRGAGDREGAEKPARLPLGKLMLEDRDAPSTSSSESDELEGIPADSYCLWTPSSVPPSPDLRRRSHSAGNSSSKRWRLRDLVIGRSHSDGRKRFLFLAAPQPPSAAADAVEKADRRPSMDGPPLPPSAAEREKKKVNEKGRVRVLEMDMMTAHRLYYGKGGAAASGDRHRSFLPYRKDLVGFFGNVNGVGRGSHHPF</sequence>
<organism evidence="2 3">
    <name type="scientific">Colocasia esculenta</name>
    <name type="common">Wild taro</name>
    <name type="synonym">Arum esculentum</name>
    <dbReference type="NCBI Taxonomy" id="4460"/>
    <lineage>
        <taxon>Eukaryota</taxon>
        <taxon>Viridiplantae</taxon>
        <taxon>Streptophyta</taxon>
        <taxon>Embryophyta</taxon>
        <taxon>Tracheophyta</taxon>
        <taxon>Spermatophyta</taxon>
        <taxon>Magnoliopsida</taxon>
        <taxon>Liliopsida</taxon>
        <taxon>Araceae</taxon>
        <taxon>Aroideae</taxon>
        <taxon>Colocasieae</taxon>
        <taxon>Colocasia</taxon>
    </lineage>
</organism>
<feature type="region of interest" description="Disordered" evidence="1">
    <location>
        <begin position="1"/>
        <end position="27"/>
    </location>
</feature>
<keyword evidence="3" id="KW-1185">Reference proteome</keyword>
<reference evidence="2" key="1">
    <citation type="submission" date="2017-07" db="EMBL/GenBank/DDBJ databases">
        <title>Taro Niue Genome Assembly and Annotation.</title>
        <authorList>
            <person name="Atibalentja N."/>
            <person name="Keating K."/>
            <person name="Fields C.J."/>
        </authorList>
    </citation>
    <scope>NUCLEOTIDE SEQUENCE</scope>
    <source>
        <strain evidence="2">Niue_2</strain>
        <tissue evidence="2">Leaf</tissue>
    </source>
</reference>
<feature type="compositionally biased region" description="Basic and acidic residues" evidence="1">
    <location>
        <begin position="220"/>
        <end position="229"/>
    </location>
</feature>
<feature type="region of interest" description="Disordered" evidence="1">
    <location>
        <begin position="215"/>
        <end position="246"/>
    </location>
</feature>
<dbReference type="AlphaFoldDB" id="A0A843XCF6"/>
<protein>
    <submittedName>
        <fullName evidence="2">Uncharacterized protein</fullName>
    </submittedName>
</protein>
<comment type="caution">
    <text evidence="2">The sequence shown here is derived from an EMBL/GenBank/DDBJ whole genome shotgun (WGS) entry which is preliminary data.</text>
</comment>
<dbReference type="Proteomes" id="UP000652761">
    <property type="component" value="Unassembled WGS sequence"/>
</dbReference>
<dbReference type="Pfam" id="PF07816">
    <property type="entry name" value="DUF1645"/>
    <property type="match status" value="1"/>
</dbReference>
<feature type="compositionally biased region" description="Basic and acidic residues" evidence="1">
    <location>
        <begin position="103"/>
        <end position="125"/>
    </location>
</feature>
<dbReference type="PANTHER" id="PTHR33095">
    <property type="entry name" value="OS07G0619500 PROTEIN"/>
    <property type="match status" value="1"/>
</dbReference>
<dbReference type="InterPro" id="IPR012442">
    <property type="entry name" value="DUF1645_plant"/>
</dbReference>
<feature type="region of interest" description="Disordered" evidence="1">
    <location>
        <begin position="103"/>
        <end position="185"/>
    </location>
</feature>
<proteinExistence type="predicted"/>
<evidence type="ECO:0000313" key="3">
    <source>
        <dbReference type="Proteomes" id="UP000652761"/>
    </source>
</evidence>
<name>A0A843XCF6_COLES</name>
<evidence type="ECO:0000313" key="2">
    <source>
        <dbReference type="EMBL" id="MQM17088.1"/>
    </source>
</evidence>
<dbReference type="EMBL" id="NMUH01007340">
    <property type="protein sequence ID" value="MQM17088.1"/>
    <property type="molecule type" value="Genomic_DNA"/>
</dbReference>
<gene>
    <name evidence="2" type="ORF">Taro_050054</name>
</gene>